<dbReference type="SUPFAM" id="SSF89155">
    <property type="entry name" value="TorD-like"/>
    <property type="match status" value="1"/>
</dbReference>
<dbReference type="InterPro" id="IPR020945">
    <property type="entry name" value="DMSO/NO3_reduct_chaperone"/>
</dbReference>
<proteinExistence type="inferred from homology"/>
<dbReference type="HAMAP" id="MF_00940">
    <property type="entry name" value="DmsD_chaperone"/>
    <property type="match status" value="1"/>
</dbReference>
<dbReference type="InterPro" id="IPR050289">
    <property type="entry name" value="TorD/DmsD_chaperones"/>
</dbReference>
<dbReference type="Pfam" id="PF02613">
    <property type="entry name" value="Nitrate_red_del"/>
    <property type="match status" value="1"/>
</dbReference>
<reference evidence="3 4" key="1">
    <citation type="submission" date="2018-06" db="EMBL/GenBank/DDBJ databases">
        <authorList>
            <consortium name="Pathogen Informatics"/>
            <person name="Doyle S."/>
        </authorList>
    </citation>
    <scope>NUCLEOTIDE SEQUENCE [LARGE SCALE GENOMIC DNA]</scope>
    <source>
        <strain evidence="3 4">NCTC10699</strain>
    </source>
</reference>
<dbReference type="Proteomes" id="UP000254280">
    <property type="component" value="Unassembled WGS sequence"/>
</dbReference>
<comment type="similarity">
    <text evidence="2">Belongs to the TorD/DmsD family. DmsD subfamily.</text>
</comment>
<keyword evidence="1 2" id="KW-0143">Chaperone</keyword>
<comment type="function">
    <text evidence="2">Required for biogenesis/assembly of DMSO reductase, but not for the interaction of the DmsA signal peptide with the Tat system. May be part of a chaperone cascade complex that facilitates a folding-maturation pathway for the substrate protein.</text>
</comment>
<dbReference type="InterPro" id="IPR026269">
    <property type="entry name" value="DmsD-type"/>
</dbReference>
<accession>A0A379B6W9</accession>
<evidence type="ECO:0000256" key="2">
    <source>
        <dbReference type="HAMAP-Rule" id="MF_00940"/>
    </source>
</evidence>
<dbReference type="PANTHER" id="PTHR34227">
    <property type="entry name" value="CHAPERONE PROTEIN YCDY"/>
    <property type="match status" value="1"/>
</dbReference>
<dbReference type="AlphaFoldDB" id="A0A379B6W9"/>
<dbReference type="GO" id="GO:0005048">
    <property type="term" value="F:signal sequence binding"/>
    <property type="evidence" value="ECO:0007669"/>
    <property type="project" value="InterPro"/>
</dbReference>
<keyword evidence="4" id="KW-1185">Reference proteome</keyword>
<evidence type="ECO:0000256" key="1">
    <source>
        <dbReference type="ARBA" id="ARBA00023186"/>
    </source>
</evidence>
<protein>
    <recommendedName>
        <fullName evidence="2">Probable Tat proofreading chaperone DmsD</fullName>
    </recommendedName>
    <alternativeName>
        <fullName evidence="2">DMSO reductase maturation protein</fullName>
    </alternativeName>
    <alternativeName>
        <fullName evidence="2">Twin-arginine leader-binding protein DmsD</fullName>
    </alternativeName>
</protein>
<dbReference type="InterPro" id="IPR028611">
    <property type="entry name" value="DmsD_chaperone"/>
</dbReference>
<dbReference type="PANTHER" id="PTHR34227:SF13">
    <property type="entry name" value="TAT PROOFREADING CHAPERONE DMSD-RELATED"/>
    <property type="match status" value="1"/>
</dbReference>
<dbReference type="InterPro" id="IPR036411">
    <property type="entry name" value="TorD-like_sf"/>
</dbReference>
<dbReference type="Gene3D" id="1.10.3480.10">
    <property type="entry name" value="TorD-like"/>
    <property type="match status" value="1"/>
</dbReference>
<dbReference type="PIRSF" id="PIRSF004690">
    <property type="entry name" value="DmsD"/>
    <property type="match status" value="1"/>
</dbReference>
<dbReference type="OrthoDB" id="3174863at2"/>
<evidence type="ECO:0000313" key="4">
    <source>
        <dbReference type="Proteomes" id="UP000254280"/>
    </source>
</evidence>
<organism evidence="3 4">
    <name type="scientific">[Pasteurella] mairii</name>
    <dbReference type="NCBI Taxonomy" id="757"/>
    <lineage>
        <taxon>Bacteria</taxon>
        <taxon>Pseudomonadati</taxon>
        <taxon>Pseudomonadota</taxon>
        <taxon>Gammaproteobacteria</taxon>
        <taxon>Pasteurellales</taxon>
        <taxon>Pasteurellaceae</taxon>
    </lineage>
</organism>
<dbReference type="NCBIfam" id="NF008632">
    <property type="entry name" value="PRK11621.1"/>
    <property type="match status" value="1"/>
</dbReference>
<evidence type="ECO:0000313" key="3">
    <source>
        <dbReference type="EMBL" id="SUB34314.1"/>
    </source>
</evidence>
<sequence length="208" mass="23957">MSPQFQDHQWVSIGGRLLGSLFYYAPDSQAVQSVLSLFQHPNWMAQWKISEHTEDKTRKKITALIDQGLTQDLSADYQALFIGPNALPVPPWGSVYLDPESVIFGNSLLELRDFLRYNAIEFSSSQDEPEDHFGLMLLLAAYLADHKPALLAEFFTKHLFTWANRYLDLLAKQQDYPFYQGVALLVQATLAQWQQQYAIVVPQVKWYR</sequence>
<dbReference type="EMBL" id="UGSS01000002">
    <property type="protein sequence ID" value="SUB34314.1"/>
    <property type="molecule type" value="Genomic_DNA"/>
</dbReference>
<name>A0A379B6W9_9PAST</name>
<gene>
    <name evidence="2 3" type="primary">dmsD</name>
    <name evidence="3" type="ORF">NCTC10699_01974</name>
</gene>